<evidence type="ECO:0000313" key="5">
    <source>
        <dbReference type="EMBL" id="BDU70026.1"/>
    </source>
</evidence>
<dbReference type="Pfam" id="PF00072">
    <property type="entry name" value="Response_reg"/>
    <property type="match status" value="1"/>
</dbReference>
<dbReference type="InterPro" id="IPR001789">
    <property type="entry name" value="Sig_transdc_resp-reg_receiver"/>
</dbReference>
<gene>
    <name evidence="5" type="ORF">GETHOR_21270</name>
</gene>
<dbReference type="Pfam" id="PF07228">
    <property type="entry name" value="SpoIIE"/>
    <property type="match status" value="1"/>
</dbReference>
<dbReference type="PANTHER" id="PTHR43156:SF2">
    <property type="entry name" value="STAGE II SPORULATION PROTEIN E"/>
    <property type="match status" value="1"/>
</dbReference>
<dbReference type="PANTHER" id="PTHR43156">
    <property type="entry name" value="STAGE II SPORULATION PROTEIN E-RELATED"/>
    <property type="match status" value="1"/>
</dbReference>
<feature type="domain" description="Response regulatory" evidence="4">
    <location>
        <begin position="5"/>
        <end position="121"/>
    </location>
</feature>
<dbReference type="InterPro" id="IPR011006">
    <property type="entry name" value="CheY-like_superfamily"/>
</dbReference>
<name>A0ABM8DSP5_9BACT</name>
<dbReference type="Proteomes" id="UP001242010">
    <property type="component" value="Chromosome"/>
</dbReference>
<organism evidence="5 6">
    <name type="scientific">Geothrix oryzae</name>
    <dbReference type="NCBI Taxonomy" id="2927975"/>
    <lineage>
        <taxon>Bacteria</taxon>
        <taxon>Pseudomonadati</taxon>
        <taxon>Acidobacteriota</taxon>
        <taxon>Holophagae</taxon>
        <taxon>Holophagales</taxon>
        <taxon>Holophagaceae</taxon>
        <taxon>Geothrix</taxon>
    </lineage>
</organism>
<reference evidence="6" key="1">
    <citation type="journal article" date="2023" name="Int. J. Syst. Evol. Microbiol.">
        <title>Mesoterricola silvestris gen. nov., sp. nov., Mesoterricola sediminis sp. nov., Geothrix oryzae sp. nov., Geothrix edaphica sp. nov., Geothrix rubra sp. nov., and Geothrix limicola sp. nov., six novel members of Acidobacteriota isolated from soils.</title>
        <authorList>
            <person name="Itoh H."/>
            <person name="Sugisawa Y."/>
            <person name="Mise K."/>
            <person name="Xu Z."/>
            <person name="Kuniyasu M."/>
            <person name="Ushijima N."/>
            <person name="Kawano K."/>
            <person name="Kobayashi E."/>
            <person name="Shiratori Y."/>
            <person name="Masuda Y."/>
            <person name="Senoo K."/>
        </authorList>
    </citation>
    <scope>NUCLEOTIDE SEQUENCE [LARGE SCALE GENOMIC DNA]</scope>
    <source>
        <strain evidence="6">Red222</strain>
    </source>
</reference>
<dbReference type="PROSITE" id="PS50110">
    <property type="entry name" value="RESPONSE_REGULATORY"/>
    <property type="match status" value="1"/>
</dbReference>
<dbReference type="Gene3D" id="3.60.40.10">
    <property type="entry name" value="PPM-type phosphatase domain"/>
    <property type="match status" value="1"/>
</dbReference>
<keyword evidence="6" id="KW-1185">Reference proteome</keyword>
<dbReference type="InterPro" id="IPR001932">
    <property type="entry name" value="PPM-type_phosphatase-like_dom"/>
</dbReference>
<dbReference type="SMART" id="SM00448">
    <property type="entry name" value="REC"/>
    <property type="match status" value="1"/>
</dbReference>
<evidence type="ECO:0000256" key="3">
    <source>
        <dbReference type="SAM" id="Coils"/>
    </source>
</evidence>
<dbReference type="InterPro" id="IPR036457">
    <property type="entry name" value="PPM-type-like_dom_sf"/>
</dbReference>
<dbReference type="SUPFAM" id="SSF52172">
    <property type="entry name" value="CheY-like"/>
    <property type="match status" value="1"/>
</dbReference>
<dbReference type="SUPFAM" id="SSF81606">
    <property type="entry name" value="PP2C-like"/>
    <property type="match status" value="1"/>
</dbReference>
<protein>
    <submittedName>
        <fullName evidence="5">Fused response regulator/phosphatase</fullName>
    </submittedName>
</protein>
<dbReference type="Gene3D" id="3.40.50.2300">
    <property type="match status" value="1"/>
</dbReference>
<evidence type="ECO:0000256" key="2">
    <source>
        <dbReference type="PROSITE-ProRule" id="PRU00169"/>
    </source>
</evidence>
<keyword evidence="1" id="KW-0378">Hydrolase</keyword>
<feature type="coiled-coil region" evidence="3">
    <location>
        <begin position="123"/>
        <end position="150"/>
    </location>
</feature>
<accession>A0ABM8DSP5</accession>
<sequence length="388" mass="42481">MAKGVVLVVDDEAPIRDILSFYLKRAGYQVLTAGHGLEALDEMGRLRPDLIISDLRMPEMSGDELCKRVKSDPATRDIYFIILSALDGTASRIGGLSLGADDMIPKPFHAQEVLAKVDSTFRLIAMQKEIKRQNKELMAFQERVHEEMELAAALQMGLLPKLPGEALGTRYTHRYLPAAGIGGDIYAVLPLADGSTAMMIADVSGHGVTAALISAMVKTSFENQVRLGGEPLTWAHGMNEDLCRSTLAEQFATAWLGRLDPAEDRIRYVVAGHCAPLRIVRGARGGLQRSEVLRGKGFMLGLDPQLPFVEHQAEFLAEDRLVLYTDGLVEVEREDRAMLEEAGLRRICAELPAGAEEAADVVVNQARAFNHPAPFVDDVTLVILDRKA</sequence>
<evidence type="ECO:0000313" key="6">
    <source>
        <dbReference type="Proteomes" id="UP001242010"/>
    </source>
</evidence>
<feature type="modified residue" description="4-aspartylphosphate" evidence="2">
    <location>
        <position position="54"/>
    </location>
</feature>
<dbReference type="InterPro" id="IPR052016">
    <property type="entry name" value="Bact_Sigma-Reg"/>
</dbReference>
<proteinExistence type="predicted"/>
<dbReference type="RefSeq" id="WP_286353747.1">
    <property type="nucleotide sequence ID" value="NZ_AP027079.1"/>
</dbReference>
<keyword evidence="3" id="KW-0175">Coiled coil</keyword>
<dbReference type="EMBL" id="AP027079">
    <property type="protein sequence ID" value="BDU70026.1"/>
    <property type="molecule type" value="Genomic_DNA"/>
</dbReference>
<evidence type="ECO:0000259" key="4">
    <source>
        <dbReference type="PROSITE" id="PS50110"/>
    </source>
</evidence>
<evidence type="ECO:0000256" key="1">
    <source>
        <dbReference type="ARBA" id="ARBA00022801"/>
    </source>
</evidence>
<keyword evidence="2" id="KW-0597">Phosphoprotein</keyword>
<dbReference type="SMART" id="SM00331">
    <property type="entry name" value="PP2C_SIG"/>
    <property type="match status" value="1"/>
</dbReference>